<dbReference type="Proteomes" id="UP000814176">
    <property type="component" value="Unassembled WGS sequence"/>
</dbReference>
<accession>A0ABQ8JZ47</accession>
<dbReference type="RefSeq" id="XP_047773029.1">
    <property type="nucleotide sequence ID" value="XM_047928127.1"/>
</dbReference>
<evidence type="ECO:0000313" key="1">
    <source>
        <dbReference type="EMBL" id="KAH9829573.1"/>
    </source>
</evidence>
<reference evidence="1 2" key="1">
    <citation type="journal article" date="2021" name="Environ. Microbiol.">
        <title>Gene family expansions and transcriptome signatures uncover fungal adaptations to wood decay.</title>
        <authorList>
            <person name="Hage H."/>
            <person name="Miyauchi S."/>
            <person name="Viragh M."/>
            <person name="Drula E."/>
            <person name="Min B."/>
            <person name="Chaduli D."/>
            <person name="Navarro D."/>
            <person name="Favel A."/>
            <person name="Norest M."/>
            <person name="Lesage-Meessen L."/>
            <person name="Balint B."/>
            <person name="Merenyi Z."/>
            <person name="de Eugenio L."/>
            <person name="Morin E."/>
            <person name="Martinez A.T."/>
            <person name="Baldrian P."/>
            <person name="Stursova M."/>
            <person name="Martinez M.J."/>
            <person name="Novotny C."/>
            <person name="Magnuson J.K."/>
            <person name="Spatafora J.W."/>
            <person name="Maurice S."/>
            <person name="Pangilinan J."/>
            <person name="Andreopoulos W."/>
            <person name="LaButti K."/>
            <person name="Hundley H."/>
            <person name="Na H."/>
            <person name="Kuo A."/>
            <person name="Barry K."/>
            <person name="Lipzen A."/>
            <person name="Henrissat B."/>
            <person name="Riley R."/>
            <person name="Ahrendt S."/>
            <person name="Nagy L.G."/>
            <person name="Grigoriev I.V."/>
            <person name="Martin F."/>
            <person name="Rosso M.N."/>
        </authorList>
    </citation>
    <scope>NUCLEOTIDE SEQUENCE [LARGE SCALE GENOMIC DNA]</scope>
    <source>
        <strain evidence="1 2">CIRM-BRFM 1785</strain>
    </source>
</reference>
<proteinExistence type="predicted"/>
<evidence type="ECO:0008006" key="3">
    <source>
        <dbReference type="Google" id="ProtNLM"/>
    </source>
</evidence>
<name>A0ABQ8JZ47_9APHY</name>
<dbReference type="GeneID" id="72008859"/>
<evidence type="ECO:0000313" key="2">
    <source>
        <dbReference type="Proteomes" id="UP000814176"/>
    </source>
</evidence>
<gene>
    <name evidence="1" type="ORF">C8Q71DRAFT_863145</name>
</gene>
<sequence>MATSILPIEVIEHVFDFLHDDGQTLYRCVLTHRSWYPRARTLLYSRIEIRSRKSYDAIRTHASRTDPSLGTPCERTLELVVVNGSIRQDYTHEIAFAFAGLFPALRSVTFVHGVYQNTRHLPAFRITPLVLASVQQLTLRCCEFQTFDHLRRTILAFPQLRDLSLHFPLSLGGFKHGHSQSAIFSPQTVNALRLHRLVLSQLKNIKEEVQLLRLLVLEWVDCTPCVTEGTLVEFGVRLALTYPADFLKNERTMNALQKMCRQLASSLVHLDLPGPLFTERQPYSASINRVGRLCFIKFVNLRSLSIRLLAVACRRAHHLRRLAISIEMNVEDVEADLHADFHLREECCLNRLMNSKLICAKKMYLFVTLLWTVPPPATEDTRGRVVAGVDKWLRETPAYKDGTVSFSHIVTKTYPSRRP</sequence>
<protein>
    <recommendedName>
        <fullName evidence="3">F-box domain-containing protein</fullName>
    </recommendedName>
</protein>
<comment type="caution">
    <text evidence="1">The sequence shown here is derived from an EMBL/GenBank/DDBJ whole genome shotgun (WGS) entry which is preliminary data.</text>
</comment>
<dbReference type="EMBL" id="JADCUA010000037">
    <property type="protein sequence ID" value="KAH9829573.1"/>
    <property type="molecule type" value="Genomic_DNA"/>
</dbReference>
<dbReference type="SUPFAM" id="SSF81383">
    <property type="entry name" value="F-box domain"/>
    <property type="match status" value="1"/>
</dbReference>
<dbReference type="InterPro" id="IPR036047">
    <property type="entry name" value="F-box-like_dom_sf"/>
</dbReference>
<keyword evidence="2" id="KW-1185">Reference proteome</keyword>
<organism evidence="1 2">
    <name type="scientific">Rhodofomes roseus</name>
    <dbReference type="NCBI Taxonomy" id="34475"/>
    <lineage>
        <taxon>Eukaryota</taxon>
        <taxon>Fungi</taxon>
        <taxon>Dikarya</taxon>
        <taxon>Basidiomycota</taxon>
        <taxon>Agaricomycotina</taxon>
        <taxon>Agaricomycetes</taxon>
        <taxon>Polyporales</taxon>
        <taxon>Rhodofomes</taxon>
    </lineage>
</organism>